<keyword evidence="3" id="KW-0653">Protein transport</keyword>
<dbReference type="InterPro" id="IPR036871">
    <property type="entry name" value="PX_dom_sf"/>
</dbReference>
<protein>
    <submittedName>
        <fullName evidence="6">Sorting nexin-6</fullName>
    </submittedName>
</protein>
<dbReference type="OrthoDB" id="9976382at2759"/>
<dbReference type="PANTHER" id="PTHR45850">
    <property type="entry name" value="SORTING NEXIN FAMILY MEMBER"/>
    <property type="match status" value="1"/>
</dbReference>
<feature type="domain" description="PX" evidence="5">
    <location>
        <begin position="101"/>
        <end position="248"/>
    </location>
</feature>
<dbReference type="PANTHER" id="PTHR45850:SF1">
    <property type="entry name" value="SORTING NEXIN 6, ISOFORM B"/>
    <property type="match status" value="1"/>
</dbReference>
<gene>
    <name evidence="6" type="ORF">BV898_05512</name>
</gene>
<name>A0A1W0WZ40_HYPEX</name>
<dbReference type="AlphaFoldDB" id="A0A1W0WZ40"/>
<dbReference type="GO" id="GO:0015031">
    <property type="term" value="P:protein transport"/>
    <property type="evidence" value="ECO:0007669"/>
    <property type="project" value="UniProtKB-KW"/>
</dbReference>
<dbReference type="Pfam" id="PF09325">
    <property type="entry name" value="Vps5"/>
    <property type="match status" value="1"/>
</dbReference>
<evidence type="ECO:0000313" key="7">
    <source>
        <dbReference type="Proteomes" id="UP000192578"/>
    </source>
</evidence>
<accession>A0A1W0WZ40</accession>
<organism evidence="6 7">
    <name type="scientific">Hypsibius exemplaris</name>
    <name type="common">Freshwater tardigrade</name>
    <dbReference type="NCBI Taxonomy" id="2072580"/>
    <lineage>
        <taxon>Eukaryota</taxon>
        <taxon>Metazoa</taxon>
        <taxon>Ecdysozoa</taxon>
        <taxon>Tardigrada</taxon>
        <taxon>Eutardigrada</taxon>
        <taxon>Parachela</taxon>
        <taxon>Hypsibioidea</taxon>
        <taxon>Hypsibiidae</taxon>
        <taxon>Hypsibius</taxon>
    </lineage>
</organism>
<evidence type="ECO:0000256" key="1">
    <source>
        <dbReference type="ARBA" id="ARBA00010883"/>
    </source>
</evidence>
<evidence type="ECO:0000256" key="4">
    <source>
        <dbReference type="SAM" id="Coils"/>
    </source>
</evidence>
<dbReference type="SUPFAM" id="SSF103657">
    <property type="entry name" value="BAR/IMD domain-like"/>
    <property type="match status" value="1"/>
</dbReference>
<dbReference type="Proteomes" id="UP000192578">
    <property type="component" value="Unassembled WGS sequence"/>
</dbReference>
<keyword evidence="2" id="KW-0813">Transport</keyword>
<dbReference type="GO" id="GO:0035091">
    <property type="term" value="F:phosphatidylinositol binding"/>
    <property type="evidence" value="ECO:0007669"/>
    <property type="project" value="InterPro"/>
</dbReference>
<dbReference type="GO" id="GO:0005768">
    <property type="term" value="C:endosome"/>
    <property type="evidence" value="ECO:0007669"/>
    <property type="project" value="UniProtKB-ARBA"/>
</dbReference>
<comment type="caution">
    <text evidence="6">The sequence shown here is derived from an EMBL/GenBank/DDBJ whole genome shotgun (WGS) entry which is preliminary data.</text>
</comment>
<reference evidence="7" key="1">
    <citation type="submission" date="2017-01" db="EMBL/GenBank/DDBJ databases">
        <title>Comparative genomics of anhydrobiosis in the tardigrade Hypsibius dujardini.</title>
        <authorList>
            <person name="Yoshida Y."/>
            <person name="Koutsovoulos G."/>
            <person name="Laetsch D."/>
            <person name="Stevens L."/>
            <person name="Kumar S."/>
            <person name="Horikawa D."/>
            <person name="Ishino K."/>
            <person name="Komine S."/>
            <person name="Tomita M."/>
            <person name="Blaxter M."/>
            <person name="Arakawa K."/>
        </authorList>
    </citation>
    <scope>NUCLEOTIDE SEQUENCE [LARGE SCALE GENOMIC DNA]</scope>
    <source>
        <strain evidence="7">Z151</strain>
    </source>
</reference>
<evidence type="ECO:0000256" key="3">
    <source>
        <dbReference type="ARBA" id="ARBA00022927"/>
    </source>
</evidence>
<keyword evidence="7" id="KW-1185">Reference proteome</keyword>
<dbReference type="InterPro" id="IPR027267">
    <property type="entry name" value="AH/BAR_dom_sf"/>
</dbReference>
<dbReference type="SUPFAM" id="SSF64268">
    <property type="entry name" value="PX domain"/>
    <property type="match status" value="1"/>
</dbReference>
<feature type="coiled-coil region" evidence="4">
    <location>
        <begin position="388"/>
        <end position="432"/>
    </location>
</feature>
<evidence type="ECO:0000259" key="5">
    <source>
        <dbReference type="PROSITE" id="PS50195"/>
    </source>
</evidence>
<dbReference type="InterPro" id="IPR015404">
    <property type="entry name" value="Vps5_C"/>
</dbReference>
<dbReference type="Gene3D" id="3.30.1520.10">
    <property type="entry name" value="Phox-like domain"/>
    <property type="match status" value="1"/>
</dbReference>
<dbReference type="Gene3D" id="1.20.1270.60">
    <property type="entry name" value="Arfaptin homology (AH) domain/BAR domain"/>
    <property type="match status" value="1"/>
</dbReference>
<dbReference type="InterPro" id="IPR001683">
    <property type="entry name" value="PX_dom"/>
</dbReference>
<proteinExistence type="inferred from homology"/>
<dbReference type="FunFam" id="1.20.1270.60:FF:000008">
    <property type="entry name" value="Sorting nexin"/>
    <property type="match status" value="1"/>
</dbReference>
<sequence length="485" mass="55732">MHASLIVGGVLKRPQMPKNSNHPKKPLHNVILALRKSKFPVEENICRSGEGKKSTFTGSRGLIGWRIKKTCDVTVKMMVDSDATTDIPIDGGDRKRAETVDLTDAPLVVDISDAVSERDKVKFTVHTKTTLPAFRKPDFSVVREHEEFVWLHDRFVENQGYAGYIIPPAPPFPDFENSRRKLQQLSESEGLMTKEEFGKFKQDLEAEYLALFKKTVAMHEAFLIRLASHPELRDDVNFRVFLEYDQEIGIRGKNKKEMFDSIKKIISKHGDEVWLSGQKDVDDFFDQQKGFLNEYHTHVKEAAKKSDNVVSEHKNLINDHVKLSSYMTQLASADKSGLSKFLEAYSDIFEKSRKVEFKKASDHDLKLTDTLVYYQRETQAAKDLCLRRSRALHDFEEANKSLERARAKNKDIQQAENHREECQKTFEKLSELAKSELRDYRGRRVVAFRKGLIELAELELKHAKAHFQLLQHSLESLKGEKNGVA</sequence>
<keyword evidence="4" id="KW-0175">Coiled coil</keyword>
<comment type="similarity">
    <text evidence="1">Belongs to the sorting nexin family.</text>
</comment>
<evidence type="ECO:0000256" key="2">
    <source>
        <dbReference type="ARBA" id="ARBA00022448"/>
    </source>
</evidence>
<dbReference type="PROSITE" id="PS50195">
    <property type="entry name" value="PX"/>
    <property type="match status" value="1"/>
</dbReference>
<dbReference type="FunFam" id="3.30.1520.10:FF:000001">
    <property type="entry name" value="Sorting nexin"/>
    <property type="match status" value="1"/>
</dbReference>
<dbReference type="Pfam" id="PF00787">
    <property type="entry name" value="PX"/>
    <property type="match status" value="1"/>
</dbReference>
<evidence type="ECO:0000313" key="6">
    <source>
        <dbReference type="EMBL" id="OQV20467.1"/>
    </source>
</evidence>
<dbReference type="EMBL" id="MTYJ01000030">
    <property type="protein sequence ID" value="OQV20467.1"/>
    <property type="molecule type" value="Genomic_DNA"/>
</dbReference>